<protein>
    <submittedName>
        <fullName evidence="1">Uncharacterized protein</fullName>
    </submittedName>
</protein>
<organism evidence="1 2">
    <name type="scientific">Sphaerobolus stellatus (strain SS14)</name>
    <dbReference type="NCBI Taxonomy" id="990650"/>
    <lineage>
        <taxon>Eukaryota</taxon>
        <taxon>Fungi</taxon>
        <taxon>Dikarya</taxon>
        <taxon>Basidiomycota</taxon>
        <taxon>Agaricomycotina</taxon>
        <taxon>Agaricomycetes</taxon>
        <taxon>Phallomycetidae</taxon>
        <taxon>Geastrales</taxon>
        <taxon>Sphaerobolaceae</taxon>
        <taxon>Sphaerobolus</taxon>
    </lineage>
</organism>
<sequence length="94" mass="10457">MLLSSSPIFYLSSAAPLHHGQPLCILEQLHEITAPPAQLLCITGSFLRIPEQLPILLWSSEELLTHYVRLIPGAQVLELLTHLSTSSLRSPIYM</sequence>
<accession>A0A0C9U605</accession>
<evidence type="ECO:0000313" key="2">
    <source>
        <dbReference type="Proteomes" id="UP000054279"/>
    </source>
</evidence>
<proteinExistence type="predicted"/>
<reference evidence="1 2" key="1">
    <citation type="submission" date="2014-06" db="EMBL/GenBank/DDBJ databases">
        <title>Evolutionary Origins and Diversification of the Mycorrhizal Mutualists.</title>
        <authorList>
            <consortium name="DOE Joint Genome Institute"/>
            <consortium name="Mycorrhizal Genomics Consortium"/>
            <person name="Kohler A."/>
            <person name="Kuo A."/>
            <person name="Nagy L.G."/>
            <person name="Floudas D."/>
            <person name="Copeland A."/>
            <person name="Barry K.W."/>
            <person name="Cichocki N."/>
            <person name="Veneault-Fourrey C."/>
            <person name="LaButti K."/>
            <person name="Lindquist E.A."/>
            <person name="Lipzen A."/>
            <person name="Lundell T."/>
            <person name="Morin E."/>
            <person name="Murat C."/>
            <person name="Riley R."/>
            <person name="Ohm R."/>
            <person name="Sun H."/>
            <person name="Tunlid A."/>
            <person name="Henrissat B."/>
            <person name="Grigoriev I.V."/>
            <person name="Hibbett D.S."/>
            <person name="Martin F."/>
        </authorList>
    </citation>
    <scope>NUCLEOTIDE SEQUENCE [LARGE SCALE GENOMIC DNA]</scope>
    <source>
        <strain evidence="1 2">SS14</strain>
    </source>
</reference>
<feature type="non-terminal residue" evidence="1">
    <location>
        <position position="94"/>
    </location>
</feature>
<dbReference type="EMBL" id="KN837479">
    <property type="protein sequence ID" value="KIJ24542.1"/>
    <property type="molecule type" value="Genomic_DNA"/>
</dbReference>
<name>A0A0C9U605_SPHS4</name>
<evidence type="ECO:0000313" key="1">
    <source>
        <dbReference type="EMBL" id="KIJ24542.1"/>
    </source>
</evidence>
<dbReference type="Proteomes" id="UP000054279">
    <property type="component" value="Unassembled WGS sequence"/>
</dbReference>
<dbReference type="HOGENOM" id="CLU_2392070_0_0_1"/>
<gene>
    <name evidence="1" type="ORF">M422DRAFT_39135</name>
</gene>
<keyword evidence="2" id="KW-1185">Reference proteome</keyword>
<dbReference type="AlphaFoldDB" id="A0A0C9U605"/>